<feature type="DNA-binding region" description="HMG box" evidence="4">
    <location>
        <begin position="63"/>
        <end position="131"/>
    </location>
</feature>
<evidence type="ECO:0000313" key="7">
    <source>
        <dbReference type="EMBL" id="KAJ6218516.1"/>
    </source>
</evidence>
<comment type="subcellular location">
    <subcellularLocation>
        <location evidence="1">Nucleus</location>
    </subcellularLocation>
</comment>
<dbReference type="GO" id="GO:0000978">
    <property type="term" value="F:RNA polymerase II cis-regulatory region sequence-specific DNA binding"/>
    <property type="evidence" value="ECO:0007669"/>
    <property type="project" value="TreeGrafter"/>
</dbReference>
<gene>
    <name evidence="7" type="ORF">RDWZM_009673</name>
</gene>
<evidence type="ECO:0000256" key="2">
    <source>
        <dbReference type="ARBA" id="ARBA00023125"/>
    </source>
</evidence>
<accession>A0A9Q0RMI1</accession>
<keyword evidence="3 4" id="KW-0539">Nucleus</keyword>
<dbReference type="Pfam" id="PF00505">
    <property type="entry name" value="HMG_box"/>
    <property type="match status" value="1"/>
</dbReference>
<evidence type="ECO:0000256" key="3">
    <source>
        <dbReference type="ARBA" id="ARBA00023242"/>
    </source>
</evidence>
<dbReference type="InterPro" id="IPR036910">
    <property type="entry name" value="HMG_box_dom_sf"/>
</dbReference>
<dbReference type="InterPro" id="IPR009071">
    <property type="entry name" value="HMG_box_dom"/>
</dbReference>
<name>A0A9Q0RMI1_BLOTA</name>
<dbReference type="PANTHER" id="PTHR10270">
    <property type="entry name" value="SOX TRANSCRIPTION FACTOR"/>
    <property type="match status" value="1"/>
</dbReference>
<dbReference type="GO" id="GO:0001228">
    <property type="term" value="F:DNA-binding transcription activator activity, RNA polymerase II-specific"/>
    <property type="evidence" value="ECO:0007669"/>
    <property type="project" value="TreeGrafter"/>
</dbReference>
<comment type="caution">
    <text evidence="7">The sequence shown here is derived from an EMBL/GenBank/DDBJ whole genome shotgun (WGS) entry which is preliminary data.</text>
</comment>
<organism evidence="7 8">
    <name type="scientific">Blomia tropicalis</name>
    <name type="common">Mite</name>
    <dbReference type="NCBI Taxonomy" id="40697"/>
    <lineage>
        <taxon>Eukaryota</taxon>
        <taxon>Metazoa</taxon>
        <taxon>Ecdysozoa</taxon>
        <taxon>Arthropoda</taxon>
        <taxon>Chelicerata</taxon>
        <taxon>Arachnida</taxon>
        <taxon>Acari</taxon>
        <taxon>Acariformes</taxon>
        <taxon>Sarcoptiformes</taxon>
        <taxon>Astigmata</taxon>
        <taxon>Glycyphagoidea</taxon>
        <taxon>Echimyopodidae</taxon>
        <taxon>Blomia</taxon>
    </lineage>
</organism>
<dbReference type="FunFam" id="1.10.30.10:FF:000007">
    <property type="entry name" value="Transcription factor SOX"/>
    <property type="match status" value="1"/>
</dbReference>
<dbReference type="Proteomes" id="UP001142055">
    <property type="component" value="Chromosome 3"/>
</dbReference>
<evidence type="ECO:0000256" key="4">
    <source>
        <dbReference type="PROSITE-ProRule" id="PRU00267"/>
    </source>
</evidence>
<evidence type="ECO:0000259" key="6">
    <source>
        <dbReference type="PROSITE" id="PS50118"/>
    </source>
</evidence>
<dbReference type="GO" id="GO:0030182">
    <property type="term" value="P:neuron differentiation"/>
    <property type="evidence" value="ECO:0007669"/>
    <property type="project" value="TreeGrafter"/>
</dbReference>
<protein>
    <recommendedName>
        <fullName evidence="6">HMG box domain-containing protein</fullName>
    </recommendedName>
</protein>
<sequence>MNSVTISPANIKMKMIGNVTKVSNDTNGKDVGGNAQFGSLKVKEDSQTPYTDATRCKRNSNHIKRPMNAFMVWSQIERRKICEQQPEIHNAEISKRLGKQWKMLSDVERQPFIAEAERLRLLHMKQYPDYKYRPRKKCKVSHSTNQVDDSQSDSGHSDSGIKCPNTPKIIKSVSSHVELVTSSGNGVKLRAVKVPFKSIFATNGTAQVVSLDSITSCAGSHLYGGTQSPVSSERSYTSTNETELIVKQEPVDDKLLINRYTIKQATCTATSIKAQQHQQQTNDSGLLTPSSATSGFGSDCESEIMGFPDESSSPNTFIYDTVMGTERQTGTNNNARTTSTLTSTRTNPNCLLSDLADDDRILTRNNSTNSNSLLSSSSVMASPPSSIASINDLDELRDVFQLCGDESGWSSNFCSQALQTSQQASISGLLDSLDTGNSNSGSHFEFPNYDAPDAMKSIFMTDDWADSVPIINLDY</sequence>
<dbReference type="PANTHER" id="PTHR10270:SF323">
    <property type="entry name" value="TRANSCRIPTION FACTOR SOX-14-RELATED"/>
    <property type="match status" value="1"/>
</dbReference>
<dbReference type="GO" id="GO:0007420">
    <property type="term" value="P:brain development"/>
    <property type="evidence" value="ECO:0007669"/>
    <property type="project" value="TreeGrafter"/>
</dbReference>
<reference evidence="7" key="1">
    <citation type="submission" date="2022-12" db="EMBL/GenBank/DDBJ databases">
        <title>Genome assemblies of Blomia tropicalis.</title>
        <authorList>
            <person name="Cui Y."/>
        </authorList>
    </citation>
    <scope>NUCLEOTIDE SEQUENCE</scope>
    <source>
        <tissue evidence="7">Adult mites</tissue>
    </source>
</reference>
<dbReference type="Gene3D" id="1.10.30.10">
    <property type="entry name" value="High mobility group box domain"/>
    <property type="match status" value="1"/>
</dbReference>
<feature type="domain" description="HMG box" evidence="6">
    <location>
        <begin position="63"/>
        <end position="131"/>
    </location>
</feature>
<dbReference type="EMBL" id="JAPWDV010000003">
    <property type="protein sequence ID" value="KAJ6218516.1"/>
    <property type="molecule type" value="Genomic_DNA"/>
</dbReference>
<evidence type="ECO:0000313" key="8">
    <source>
        <dbReference type="Proteomes" id="UP001142055"/>
    </source>
</evidence>
<feature type="compositionally biased region" description="Low complexity" evidence="5">
    <location>
        <begin position="148"/>
        <end position="160"/>
    </location>
</feature>
<proteinExistence type="predicted"/>
<dbReference type="AlphaFoldDB" id="A0A9Q0RMI1"/>
<dbReference type="InterPro" id="IPR050140">
    <property type="entry name" value="SRY-related_HMG-box_TF-like"/>
</dbReference>
<feature type="region of interest" description="Disordered" evidence="5">
    <location>
        <begin position="133"/>
        <end position="165"/>
    </location>
</feature>
<dbReference type="SMART" id="SM00398">
    <property type="entry name" value="HMG"/>
    <property type="match status" value="1"/>
</dbReference>
<keyword evidence="8" id="KW-1185">Reference proteome</keyword>
<evidence type="ECO:0000256" key="1">
    <source>
        <dbReference type="ARBA" id="ARBA00004123"/>
    </source>
</evidence>
<dbReference type="CDD" id="cd22029">
    <property type="entry name" value="HMG-box_SoxC"/>
    <property type="match status" value="1"/>
</dbReference>
<dbReference type="GO" id="GO:0000122">
    <property type="term" value="P:negative regulation of transcription by RNA polymerase II"/>
    <property type="evidence" value="ECO:0007669"/>
    <property type="project" value="TreeGrafter"/>
</dbReference>
<dbReference type="GO" id="GO:0005634">
    <property type="term" value="C:nucleus"/>
    <property type="evidence" value="ECO:0007669"/>
    <property type="project" value="UniProtKB-SubCell"/>
</dbReference>
<dbReference type="PROSITE" id="PS50118">
    <property type="entry name" value="HMG_BOX_2"/>
    <property type="match status" value="1"/>
</dbReference>
<dbReference type="SUPFAM" id="SSF47095">
    <property type="entry name" value="HMG-box"/>
    <property type="match status" value="1"/>
</dbReference>
<keyword evidence="2 4" id="KW-0238">DNA-binding</keyword>
<evidence type="ECO:0000256" key="5">
    <source>
        <dbReference type="SAM" id="MobiDB-lite"/>
    </source>
</evidence>